<dbReference type="EMBL" id="JAMZEB010000001">
    <property type="protein sequence ID" value="MCP2353421.1"/>
    <property type="molecule type" value="Genomic_DNA"/>
</dbReference>
<comment type="caution">
    <text evidence="1">The sequence shown here is derived from an EMBL/GenBank/DDBJ whole genome shotgun (WGS) entry which is preliminary data.</text>
</comment>
<accession>A0A9X2G6X9</accession>
<sequence length="55" mass="5703">MSDVHGGGREGEGHPTVGQVDVRLGEGVAQDGVHRVVSHLQLDAAATRCAMPVRS</sequence>
<reference evidence="1" key="1">
    <citation type="submission" date="2022-06" db="EMBL/GenBank/DDBJ databases">
        <title>Sequencing the genomes of 1000 actinobacteria strains.</title>
        <authorList>
            <person name="Klenk H.-P."/>
        </authorList>
    </citation>
    <scope>NUCLEOTIDE SEQUENCE</scope>
    <source>
        <strain evidence="1">DSM 46694</strain>
    </source>
</reference>
<dbReference type="Proteomes" id="UP001139648">
    <property type="component" value="Unassembled WGS sequence"/>
</dbReference>
<gene>
    <name evidence="1" type="ORF">HD597_000441</name>
</gene>
<evidence type="ECO:0000313" key="2">
    <source>
        <dbReference type="Proteomes" id="UP001139648"/>
    </source>
</evidence>
<name>A0A9X2G6X9_9ACTN</name>
<dbReference type="AlphaFoldDB" id="A0A9X2G6X9"/>
<organism evidence="1 2">
    <name type="scientific">Nonomuraea thailandensis</name>
    <dbReference type="NCBI Taxonomy" id="1188745"/>
    <lineage>
        <taxon>Bacteria</taxon>
        <taxon>Bacillati</taxon>
        <taxon>Actinomycetota</taxon>
        <taxon>Actinomycetes</taxon>
        <taxon>Streptosporangiales</taxon>
        <taxon>Streptosporangiaceae</taxon>
        <taxon>Nonomuraea</taxon>
    </lineage>
</organism>
<evidence type="ECO:0000313" key="1">
    <source>
        <dbReference type="EMBL" id="MCP2353421.1"/>
    </source>
</evidence>
<keyword evidence="2" id="KW-1185">Reference proteome</keyword>
<dbReference type="RefSeq" id="WP_253739949.1">
    <property type="nucleotide sequence ID" value="NZ_BAABKA010000075.1"/>
</dbReference>
<protein>
    <submittedName>
        <fullName evidence="1">Uncharacterized protein</fullName>
    </submittedName>
</protein>
<proteinExistence type="predicted"/>